<evidence type="ECO:0000313" key="1">
    <source>
        <dbReference type="EMBL" id="OAX42271.1"/>
    </source>
</evidence>
<organism evidence="1 2">
    <name type="scientific">Rhizopogon vinicolor AM-OR11-026</name>
    <dbReference type="NCBI Taxonomy" id="1314800"/>
    <lineage>
        <taxon>Eukaryota</taxon>
        <taxon>Fungi</taxon>
        <taxon>Dikarya</taxon>
        <taxon>Basidiomycota</taxon>
        <taxon>Agaricomycotina</taxon>
        <taxon>Agaricomycetes</taxon>
        <taxon>Agaricomycetidae</taxon>
        <taxon>Boletales</taxon>
        <taxon>Suillineae</taxon>
        <taxon>Rhizopogonaceae</taxon>
        <taxon>Rhizopogon</taxon>
    </lineage>
</organism>
<keyword evidence="1" id="KW-0378">Hydrolase</keyword>
<dbReference type="InterPro" id="IPR044924">
    <property type="entry name" value="HAD-SF_hydro_IA_REG-2-like_cap"/>
</dbReference>
<dbReference type="InterPro" id="IPR023214">
    <property type="entry name" value="HAD_sf"/>
</dbReference>
<dbReference type="OrthoDB" id="444127at2759"/>
<dbReference type="Pfam" id="PF00702">
    <property type="entry name" value="Hydrolase"/>
    <property type="match status" value="1"/>
</dbReference>
<dbReference type="AlphaFoldDB" id="A0A1B7NBL7"/>
<reference evidence="1 2" key="1">
    <citation type="submission" date="2016-06" db="EMBL/GenBank/DDBJ databases">
        <title>Comparative genomics of the ectomycorrhizal sister species Rhizopogon vinicolor and Rhizopogon vesiculosus (Basidiomycota: Boletales) reveals a divergence of the mating type B locus.</title>
        <authorList>
            <consortium name="DOE Joint Genome Institute"/>
            <person name="Mujic A.B."/>
            <person name="Kuo A."/>
            <person name="Tritt A."/>
            <person name="Lipzen A."/>
            <person name="Chen C."/>
            <person name="Johnson J."/>
            <person name="Sharma A."/>
            <person name="Barry K."/>
            <person name="Grigoriev I.V."/>
            <person name="Spatafora J.W."/>
        </authorList>
    </citation>
    <scope>NUCLEOTIDE SEQUENCE [LARGE SCALE GENOMIC DNA]</scope>
    <source>
        <strain evidence="1 2">AM-OR11-026</strain>
    </source>
</reference>
<dbReference type="PANTHER" id="PTHR46191:SF2">
    <property type="entry name" value="HALOACID DEHALOGENASE-LIKE HYDROLASE DOMAIN-CONTAINING PROTEIN 3"/>
    <property type="match status" value="1"/>
</dbReference>
<evidence type="ECO:0000313" key="2">
    <source>
        <dbReference type="Proteomes" id="UP000092154"/>
    </source>
</evidence>
<dbReference type="FunCoup" id="A0A1B7NBL7">
    <property type="interactions" value="205"/>
</dbReference>
<dbReference type="InterPro" id="IPR051828">
    <property type="entry name" value="HAD-like_hydrolase_domain"/>
</dbReference>
<dbReference type="Gene3D" id="1.10.150.720">
    <property type="entry name" value="Haloacid dehalogenase-like hydrolase"/>
    <property type="match status" value="1"/>
</dbReference>
<sequence length="252" mass="28194">MTIRLVTFDALHTLITPRLPIYVQYSQTFAPYLGVLEPELLRQSFKVALKQVQKDKPAYQGDSGAEGWWSEVIKRTAIGAGADPQAVDSSLRHIVPSLMERFSSREGYKLFHDSLPVLKRLYDMNIHTALVSNTDTRMRPVLKDLGITSYLDPILLSEEVEIEKPDAKIFRLAFSAQPVAVGLQESVHVGDELDSDYRGARAAGMHALLLRRVGPEGAGERKEEGENIKGVQVVNDLWGVLKWVEQQNTGNR</sequence>
<dbReference type="InterPro" id="IPR011949">
    <property type="entry name" value="HAD-SF_hydro_IA_REG-2-like"/>
</dbReference>
<name>A0A1B7NBL7_9AGAM</name>
<dbReference type="GO" id="GO:0016787">
    <property type="term" value="F:hydrolase activity"/>
    <property type="evidence" value="ECO:0007669"/>
    <property type="project" value="UniProtKB-KW"/>
</dbReference>
<gene>
    <name evidence="1" type="ORF">K503DRAFT_854066</name>
</gene>
<dbReference type="STRING" id="1314800.A0A1B7NBL7"/>
<keyword evidence="2" id="KW-1185">Reference proteome</keyword>
<dbReference type="InParanoid" id="A0A1B7NBL7"/>
<dbReference type="PANTHER" id="PTHR46191">
    <property type="match status" value="1"/>
</dbReference>
<proteinExistence type="predicted"/>
<dbReference type="EMBL" id="KV448160">
    <property type="protein sequence ID" value="OAX42271.1"/>
    <property type="molecule type" value="Genomic_DNA"/>
</dbReference>
<dbReference type="SUPFAM" id="SSF56784">
    <property type="entry name" value="HAD-like"/>
    <property type="match status" value="1"/>
</dbReference>
<accession>A0A1B7NBL7</accession>
<dbReference type="SFLD" id="SFLDS00003">
    <property type="entry name" value="Haloacid_Dehalogenase"/>
    <property type="match status" value="1"/>
</dbReference>
<dbReference type="SFLD" id="SFLDG01129">
    <property type="entry name" value="C1.5:_HAD__Beta-PGM__Phosphata"/>
    <property type="match status" value="1"/>
</dbReference>
<dbReference type="Proteomes" id="UP000092154">
    <property type="component" value="Unassembled WGS sequence"/>
</dbReference>
<dbReference type="NCBIfam" id="TIGR02252">
    <property type="entry name" value="DREG-2"/>
    <property type="match status" value="1"/>
</dbReference>
<dbReference type="GO" id="GO:0005634">
    <property type="term" value="C:nucleus"/>
    <property type="evidence" value="ECO:0007669"/>
    <property type="project" value="TreeGrafter"/>
</dbReference>
<protein>
    <submittedName>
        <fullName evidence="1">HAD-superfamily hydrolase</fullName>
    </submittedName>
</protein>
<dbReference type="InterPro" id="IPR036412">
    <property type="entry name" value="HAD-like_sf"/>
</dbReference>
<dbReference type="Gene3D" id="3.40.50.1000">
    <property type="entry name" value="HAD superfamily/HAD-like"/>
    <property type="match status" value="1"/>
</dbReference>